<organism evidence="2 3">
    <name type="scientific">Desulfurispirillum indicum (strain ATCC BAA-1389 / DSM 22839 / S5)</name>
    <dbReference type="NCBI Taxonomy" id="653733"/>
    <lineage>
        <taxon>Bacteria</taxon>
        <taxon>Pseudomonadati</taxon>
        <taxon>Chrysiogenota</taxon>
        <taxon>Chrysiogenia</taxon>
        <taxon>Chrysiogenales</taxon>
        <taxon>Chrysiogenaceae</taxon>
        <taxon>Desulfurispirillum</taxon>
    </lineage>
</organism>
<dbReference type="Proteomes" id="UP000002572">
    <property type="component" value="Chromosome"/>
</dbReference>
<dbReference type="eggNOG" id="COG1354">
    <property type="taxonomic scope" value="Bacteria"/>
</dbReference>
<keyword evidence="3" id="KW-1185">Reference proteome</keyword>
<dbReference type="STRING" id="653733.Selin_2121"/>
<evidence type="ECO:0000313" key="3">
    <source>
        <dbReference type="Proteomes" id="UP000002572"/>
    </source>
</evidence>
<dbReference type="PANTHER" id="PTHR33969:SF2">
    <property type="entry name" value="SEGREGATION AND CONDENSATION PROTEIN A"/>
    <property type="match status" value="1"/>
</dbReference>
<reference evidence="2 3" key="1">
    <citation type="submission" date="2010-12" db="EMBL/GenBank/DDBJ databases">
        <title>Complete sequence of Desulfurispirillum indicum S5.</title>
        <authorList>
            <consortium name="US DOE Joint Genome Institute"/>
            <person name="Lucas S."/>
            <person name="Copeland A."/>
            <person name="Lapidus A."/>
            <person name="Cheng J.-F."/>
            <person name="Goodwin L."/>
            <person name="Pitluck S."/>
            <person name="Chertkov O."/>
            <person name="Held B."/>
            <person name="Detter J.C."/>
            <person name="Han C."/>
            <person name="Tapia R."/>
            <person name="Land M."/>
            <person name="Hauser L."/>
            <person name="Kyrpides N."/>
            <person name="Ivanova N."/>
            <person name="Mikhailova N."/>
            <person name="Haggblom M."/>
            <person name="Rauschenbach I."/>
            <person name="Bini E."/>
            <person name="Woyke T."/>
        </authorList>
    </citation>
    <scope>NUCLEOTIDE SEQUENCE [LARGE SCALE GENOMIC DNA]</scope>
    <source>
        <strain evidence="3">ATCC BAA-1389 / DSM 22839 / S5</strain>
    </source>
</reference>
<dbReference type="InterPro" id="IPR003768">
    <property type="entry name" value="ScpA"/>
</dbReference>
<proteinExistence type="predicted"/>
<gene>
    <name evidence="2" type="ordered locus">Selin_2121</name>
</gene>
<evidence type="ECO:0000313" key="2">
    <source>
        <dbReference type="EMBL" id="ADU66841.1"/>
    </source>
</evidence>
<name>E6W387_DESIS</name>
<protein>
    <recommendedName>
        <fullName evidence="1">Segregation and condensation protein A</fullName>
    </recommendedName>
</protein>
<dbReference type="EMBL" id="CP002432">
    <property type="protein sequence ID" value="ADU66841.1"/>
    <property type="molecule type" value="Genomic_DNA"/>
</dbReference>
<evidence type="ECO:0000256" key="1">
    <source>
        <dbReference type="ARBA" id="ARBA00044777"/>
    </source>
</evidence>
<dbReference type="PANTHER" id="PTHR33969">
    <property type="entry name" value="SEGREGATION AND CONDENSATION PROTEIN A"/>
    <property type="match status" value="1"/>
</dbReference>
<accession>E6W387</accession>
<dbReference type="OrthoDB" id="9811016at2"/>
<dbReference type="InParanoid" id="E6W387"/>
<dbReference type="HOGENOM" id="CLU_038686_3_1_0"/>
<dbReference type="RefSeq" id="WP_013506720.1">
    <property type="nucleotide sequence ID" value="NC_014836.1"/>
</dbReference>
<sequence length="235" mass="26787">MYSISVQDFEGPMDLLLHLIYKNEMDITTISISAIADEYLEYIETMQDLALDVCGDFFVMASTLALIKSRALLAESEGAGEEVAKELVQKLREYKKYRTLSQGLDALEVAASCQLTRGMVPEITEEVEVEVEMDFDLFDLLEAYCHSMQNFQVRRKHEITLSTINLVEHMEKVADYIENAGQTCFRYLCSLCQSRQEVVVTFIALLELTRLGRLQLEVREGDIWCQPIITSQIAS</sequence>
<dbReference type="Pfam" id="PF02616">
    <property type="entry name" value="SMC_ScpA"/>
    <property type="match status" value="1"/>
</dbReference>
<dbReference type="KEGG" id="din:Selin_2121"/>
<dbReference type="Gene3D" id="6.10.250.2410">
    <property type="match status" value="1"/>
</dbReference>
<dbReference type="AlphaFoldDB" id="E6W387"/>